<dbReference type="GO" id="GO:0016787">
    <property type="term" value="F:hydrolase activity"/>
    <property type="evidence" value="ECO:0007669"/>
    <property type="project" value="UniProtKB-UniRule"/>
</dbReference>
<dbReference type="SUPFAM" id="SSF52540">
    <property type="entry name" value="P-loop containing nucleoside triphosphate hydrolases"/>
    <property type="match status" value="1"/>
</dbReference>
<feature type="domain" description="UvrD-like helicase ATP-binding" evidence="7">
    <location>
        <begin position="22"/>
        <end position="330"/>
    </location>
</feature>
<keyword evidence="4 6" id="KW-0067">ATP-binding</keyword>
<gene>
    <name evidence="8" type="primary">pcrA_2</name>
    <name evidence="9" type="ORF">CGS59_01435</name>
    <name evidence="8" type="ORF">ERS852582_01084</name>
</gene>
<evidence type="ECO:0000313" key="11">
    <source>
        <dbReference type="Proteomes" id="UP000220480"/>
    </source>
</evidence>
<name>A0A173SK16_9FIRM</name>
<evidence type="ECO:0000256" key="1">
    <source>
        <dbReference type="ARBA" id="ARBA00022741"/>
    </source>
</evidence>
<evidence type="ECO:0000313" key="9">
    <source>
        <dbReference type="EMBL" id="PDX85276.1"/>
    </source>
</evidence>
<evidence type="ECO:0000256" key="2">
    <source>
        <dbReference type="ARBA" id="ARBA00022801"/>
    </source>
</evidence>
<dbReference type="GO" id="GO:0043138">
    <property type="term" value="F:3'-5' DNA helicase activity"/>
    <property type="evidence" value="ECO:0007669"/>
    <property type="project" value="TreeGrafter"/>
</dbReference>
<dbReference type="PROSITE" id="PS51198">
    <property type="entry name" value="UVRD_HELICASE_ATP_BIND"/>
    <property type="match status" value="1"/>
</dbReference>
<sequence>MMEWQISDQDIQAVEEILLPHGAQFPEDARNVIRCWHSTNVAACPGSGKTTVLLAKLKLLADRMPLENGAGICVLSHTNVAVNEIKNRLSDYVDRLLSYPNYIGTIQSFIDRFVTMPYLRNVSGRNVQVVDGFTYAQHMLSKIECNKKYSALKYIIELNFKPGNQFKTKIDYIQALYIRGDGDLCIGKQHKSLASAKKLSAEQYKKLLIDILKEEGIIRYQDAYTCAQIAIDKLPTEYTDFFSSRFQYVFVDEYQDCNNIQRQAIDSIFDSTKCVVFKIGDSDQAIYNSEEDTTPDWVPQSGFLSLMTSCRFSQEIADVVCKLKRDDKGIVTLVGETGVKPVLLIFSPEKIDKVITGFISALEAYGLSDKNGIYKAIGAIRSENASGLKIGSYWSEFDGTAKKKSEYNYWTLVDEIVRSLSNGKLYKTEQIVRKLLCRVFHYTGIRNPTSGKDYTPATIKKVLEDKYREPYRQWMYEMSTLQKNDRQAVNQVVRKKINELLKINNPETTDIFADLPEHFLDESAVISYTNLLEKNVLIDPTRGRRIVFDTIHGVKGETHDATLYLETDRKGASDLSRILHCFGVGKQGNSTLYDYSRKLAYVGMSRPKKLLCVAMQAKTYEKAKKVFEHEWEIIDLRDGTEA</sequence>
<accession>A0A173SK16</accession>
<dbReference type="InterPro" id="IPR014016">
    <property type="entry name" value="UvrD-like_ATP-bd"/>
</dbReference>
<evidence type="ECO:0000259" key="7">
    <source>
        <dbReference type="PROSITE" id="PS51198"/>
    </source>
</evidence>
<dbReference type="Proteomes" id="UP000095649">
    <property type="component" value="Unassembled WGS sequence"/>
</dbReference>
<proteinExistence type="predicted"/>
<organism evidence="8 10">
    <name type="scientific">Faecalibacterium prausnitzii</name>
    <dbReference type="NCBI Taxonomy" id="853"/>
    <lineage>
        <taxon>Bacteria</taxon>
        <taxon>Bacillati</taxon>
        <taxon>Bacillota</taxon>
        <taxon>Clostridia</taxon>
        <taxon>Eubacteriales</taxon>
        <taxon>Oscillospiraceae</taxon>
        <taxon>Faecalibacterium</taxon>
    </lineage>
</organism>
<evidence type="ECO:0000313" key="8">
    <source>
        <dbReference type="EMBL" id="CUM90540.1"/>
    </source>
</evidence>
<dbReference type="InterPro" id="IPR013986">
    <property type="entry name" value="DExx_box_DNA_helicase_dom_sf"/>
</dbReference>
<reference evidence="9 11" key="2">
    <citation type="journal article" date="2017" name="Front. Microbiol.">
        <title>New Insights into the Diversity of the Genus Faecalibacterium.</title>
        <authorList>
            <person name="Benevides L."/>
            <person name="Burman S."/>
            <person name="Martin R."/>
            <person name="Robert V."/>
            <person name="Thomas M."/>
            <person name="Miquel S."/>
            <person name="Chain F."/>
            <person name="Sokol H."/>
            <person name="Bermudez-Humaran L.G."/>
            <person name="Morrison M."/>
            <person name="Langella P."/>
            <person name="Azevedo V.A."/>
            <person name="Chatel J.M."/>
            <person name="Soares S."/>
        </authorList>
    </citation>
    <scope>NUCLEOTIDE SEQUENCE [LARGE SCALE GENOMIC DNA]</scope>
    <source>
        <strain evidence="9 11">CNCM I 4644</strain>
    </source>
</reference>
<dbReference type="InterPro" id="IPR000212">
    <property type="entry name" value="DNA_helicase_UvrD/REP"/>
</dbReference>
<dbReference type="Pfam" id="PF00580">
    <property type="entry name" value="UvrD-helicase"/>
    <property type="match status" value="1"/>
</dbReference>
<reference evidence="9" key="3">
    <citation type="submission" date="2017-07" db="EMBL/GenBank/DDBJ databases">
        <authorList>
            <person name="Sun Z.S."/>
            <person name="Albrecht U."/>
            <person name="Echele G."/>
            <person name="Lee C.C."/>
        </authorList>
    </citation>
    <scope>NUCLEOTIDE SEQUENCE</scope>
    <source>
        <strain evidence="9">CNCM I 4644</strain>
    </source>
</reference>
<dbReference type="OrthoDB" id="9765670at2"/>
<dbReference type="PANTHER" id="PTHR11070:SF2">
    <property type="entry name" value="ATP-DEPENDENT DNA HELICASE SRS2"/>
    <property type="match status" value="1"/>
</dbReference>
<dbReference type="PANTHER" id="PTHR11070">
    <property type="entry name" value="UVRD / RECB / PCRA DNA HELICASE FAMILY MEMBER"/>
    <property type="match status" value="1"/>
</dbReference>
<evidence type="ECO:0000313" key="10">
    <source>
        <dbReference type="Proteomes" id="UP000095649"/>
    </source>
</evidence>
<protein>
    <submittedName>
        <fullName evidence="8">ATP-dependent DNA helicase pcrA</fullName>
        <ecNumber evidence="8">3.6.4.12</ecNumber>
    </submittedName>
    <submittedName>
        <fullName evidence="9">ATP-dependent helicase</fullName>
    </submittedName>
</protein>
<evidence type="ECO:0000256" key="5">
    <source>
        <dbReference type="ARBA" id="ARBA00023125"/>
    </source>
</evidence>
<evidence type="ECO:0000256" key="3">
    <source>
        <dbReference type="ARBA" id="ARBA00022806"/>
    </source>
</evidence>
<dbReference type="InterPro" id="IPR027417">
    <property type="entry name" value="P-loop_NTPase"/>
</dbReference>
<feature type="binding site" evidence="6">
    <location>
        <begin position="43"/>
        <end position="50"/>
    </location>
    <ligand>
        <name>ATP</name>
        <dbReference type="ChEBI" id="CHEBI:30616"/>
    </ligand>
</feature>
<dbReference type="GO" id="GO:0003677">
    <property type="term" value="F:DNA binding"/>
    <property type="evidence" value="ECO:0007669"/>
    <property type="project" value="UniProtKB-KW"/>
</dbReference>
<keyword evidence="5" id="KW-0238">DNA-binding</keyword>
<dbReference type="EC" id="3.6.4.12" evidence="8"/>
<reference evidence="8 10" key="1">
    <citation type="submission" date="2015-09" db="EMBL/GenBank/DDBJ databases">
        <authorList>
            <consortium name="Pathogen Informatics"/>
        </authorList>
    </citation>
    <scope>NUCLEOTIDE SEQUENCE [LARGE SCALE GENOMIC DNA]</scope>
    <source>
        <strain evidence="8 10">2789STDY5834970</strain>
    </source>
</reference>
<dbReference type="RefSeq" id="WP_081028419.1">
    <property type="nucleotide sequence ID" value="NZ_CYXN01000005.1"/>
</dbReference>
<keyword evidence="3 6" id="KW-0347">Helicase</keyword>
<dbReference type="EMBL" id="NMTZ01000002">
    <property type="protein sequence ID" value="PDX85276.1"/>
    <property type="molecule type" value="Genomic_DNA"/>
</dbReference>
<evidence type="ECO:0000256" key="6">
    <source>
        <dbReference type="PROSITE-ProRule" id="PRU00560"/>
    </source>
</evidence>
<dbReference type="Proteomes" id="UP000220480">
    <property type="component" value="Unassembled WGS sequence"/>
</dbReference>
<dbReference type="Gene3D" id="3.40.50.300">
    <property type="entry name" value="P-loop containing nucleotide triphosphate hydrolases"/>
    <property type="match status" value="1"/>
</dbReference>
<keyword evidence="2 6" id="KW-0378">Hydrolase</keyword>
<keyword evidence="1 6" id="KW-0547">Nucleotide-binding</keyword>
<dbReference type="GO" id="GO:0005524">
    <property type="term" value="F:ATP binding"/>
    <property type="evidence" value="ECO:0007669"/>
    <property type="project" value="UniProtKB-UniRule"/>
</dbReference>
<dbReference type="GO" id="GO:0000725">
    <property type="term" value="P:recombinational repair"/>
    <property type="evidence" value="ECO:0007669"/>
    <property type="project" value="TreeGrafter"/>
</dbReference>
<dbReference type="Gene3D" id="1.10.10.160">
    <property type="match status" value="1"/>
</dbReference>
<dbReference type="EMBL" id="CYXN01000005">
    <property type="protein sequence ID" value="CUM90540.1"/>
    <property type="molecule type" value="Genomic_DNA"/>
</dbReference>
<evidence type="ECO:0000256" key="4">
    <source>
        <dbReference type="ARBA" id="ARBA00022840"/>
    </source>
</evidence>
<dbReference type="AlphaFoldDB" id="A0A173SK16"/>